<reference evidence="1 2" key="1">
    <citation type="journal article" date="2011" name="J. Bacteriol.">
        <title>Genome sequence of 'Pedosphaera parvula' Ellin514, an aerobic Verrucomicrobial isolate from pasture soil.</title>
        <authorList>
            <person name="Kant R."/>
            <person name="van Passel M.W."/>
            <person name="Sangwan P."/>
            <person name="Palva A."/>
            <person name="Lucas S."/>
            <person name="Copeland A."/>
            <person name="Lapidus A."/>
            <person name="Glavina Del Rio T."/>
            <person name="Dalin E."/>
            <person name="Tice H."/>
            <person name="Bruce D."/>
            <person name="Goodwin L."/>
            <person name="Pitluck S."/>
            <person name="Chertkov O."/>
            <person name="Larimer F.W."/>
            <person name="Land M.L."/>
            <person name="Hauser L."/>
            <person name="Brettin T.S."/>
            <person name="Detter J.C."/>
            <person name="Han S."/>
            <person name="de Vos W.M."/>
            <person name="Janssen P.H."/>
            <person name="Smidt H."/>
        </authorList>
    </citation>
    <scope>NUCLEOTIDE SEQUENCE [LARGE SCALE GENOMIC DNA]</scope>
    <source>
        <strain evidence="1 2">Ellin514</strain>
    </source>
</reference>
<evidence type="ECO:0000313" key="1">
    <source>
        <dbReference type="EMBL" id="EEF58411.1"/>
    </source>
</evidence>
<comment type="caution">
    <text evidence="1">The sequence shown here is derived from an EMBL/GenBank/DDBJ whole genome shotgun (WGS) entry which is preliminary data.</text>
</comment>
<name>B9XP55_PEDPL</name>
<dbReference type="RefSeq" id="WP_007417591.1">
    <property type="nucleotide sequence ID" value="NZ_ABOX02000044.1"/>
</dbReference>
<dbReference type="AlphaFoldDB" id="B9XP55"/>
<protein>
    <submittedName>
        <fullName evidence="1">Uncharacterized protein</fullName>
    </submittedName>
</protein>
<sequence length="120" mass="13436">MKIKFGSYLTATVFLIACCGCINHDSTVYTNPDRVKVAFENESAGRIFYETLSKTSPTPNRRESNTSIEIPVVFSHHSHVVEGENVAFNNAVKQCDTNQDGIITETEARIFAEQRQKSPH</sequence>
<keyword evidence="2" id="KW-1185">Reference proteome</keyword>
<dbReference type="PROSITE" id="PS51257">
    <property type="entry name" value="PROKAR_LIPOPROTEIN"/>
    <property type="match status" value="1"/>
</dbReference>
<accession>B9XP55</accession>
<dbReference type="Proteomes" id="UP000003688">
    <property type="component" value="Unassembled WGS sequence"/>
</dbReference>
<gene>
    <name evidence="1" type="ORF">Cflav_PD6154</name>
</gene>
<organism evidence="1 2">
    <name type="scientific">Pedosphaera parvula (strain Ellin514)</name>
    <dbReference type="NCBI Taxonomy" id="320771"/>
    <lineage>
        <taxon>Bacteria</taxon>
        <taxon>Pseudomonadati</taxon>
        <taxon>Verrucomicrobiota</taxon>
        <taxon>Pedosphaerae</taxon>
        <taxon>Pedosphaerales</taxon>
        <taxon>Pedosphaeraceae</taxon>
        <taxon>Pedosphaera</taxon>
    </lineage>
</organism>
<dbReference type="STRING" id="320771.Cflav_PD6154"/>
<proteinExistence type="predicted"/>
<dbReference type="EMBL" id="ABOX02000044">
    <property type="protein sequence ID" value="EEF58411.1"/>
    <property type="molecule type" value="Genomic_DNA"/>
</dbReference>
<evidence type="ECO:0000313" key="2">
    <source>
        <dbReference type="Proteomes" id="UP000003688"/>
    </source>
</evidence>